<keyword evidence="2" id="KW-1185">Reference proteome</keyword>
<organism evidence="1 2">
    <name type="scientific">Salix dunnii</name>
    <dbReference type="NCBI Taxonomy" id="1413687"/>
    <lineage>
        <taxon>Eukaryota</taxon>
        <taxon>Viridiplantae</taxon>
        <taxon>Streptophyta</taxon>
        <taxon>Embryophyta</taxon>
        <taxon>Tracheophyta</taxon>
        <taxon>Spermatophyta</taxon>
        <taxon>Magnoliopsida</taxon>
        <taxon>eudicotyledons</taxon>
        <taxon>Gunneridae</taxon>
        <taxon>Pentapetalae</taxon>
        <taxon>rosids</taxon>
        <taxon>fabids</taxon>
        <taxon>Malpighiales</taxon>
        <taxon>Salicaceae</taxon>
        <taxon>Saliceae</taxon>
        <taxon>Salix</taxon>
    </lineage>
</organism>
<name>A0A835MPA7_9ROSI</name>
<dbReference type="AlphaFoldDB" id="A0A835MPA7"/>
<gene>
    <name evidence="1" type="ORF">SADUNF_Sadunf15G0120600</name>
</gene>
<dbReference type="Proteomes" id="UP000657918">
    <property type="component" value="Unassembled WGS sequence"/>
</dbReference>
<reference evidence="1 2" key="1">
    <citation type="submission" date="2020-10" db="EMBL/GenBank/DDBJ databases">
        <title>Plant Genome Project.</title>
        <authorList>
            <person name="Zhang R.-G."/>
        </authorList>
    </citation>
    <scope>NUCLEOTIDE SEQUENCE [LARGE SCALE GENOMIC DNA]</scope>
    <source>
        <strain evidence="1">FAFU-HL-1</strain>
        <tissue evidence="1">Leaf</tissue>
    </source>
</reference>
<sequence>MRVNSEGCGHAIEAGDAGVPLATLVGNCSCFEPPLKVLNQEEEFKLMQNLQIASYCPSWLNSEAFPFYHSYQENFLPLSCIALILEHDTNYFDWDYCHHHCPQVAIDQLRFTTLFFLQKLVHLLGQFGKLSEFYPCARSVTPFQPC</sequence>
<accession>A0A835MPA7</accession>
<protein>
    <submittedName>
        <fullName evidence="1">Uncharacterized protein</fullName>
    </submittedName>
</protein>
<evidence type="ECO:0000313" key="1">
    <source>
        <dbReference type="EMBL" id="KAF9668361.1"/>
    </source>
</evidence>
<proteinExistence type="predicted"/>
<comment type="caution">
    <text evidence="1">The sequence shown here is derived from an EMBL/GenBank/DDBJ whole genome shotgun (WGS) entry which is preliminary data.</text>
</comment>
<dbReference type="EMBL" id="JADGMS010000015">
    <property type="protein sequence ID" value="KAF9668361.1"/>
    <property type="molecule type" value="Genomic_DNA"/>
</dbReference>
<evidence type="ECO:0000313" key="2">
    <source>
        <dbReference type="Proteomes" id="UP000657918"/>
    </source>
</evidence>